<proteinExistence type="inferred from homology"/>
<name>A0A7C5DGS5_9CHLB</name>
<evidence type="ECO:0000256" key="3">
    <source>
        <dbReference type="ARBA" id="ARBA00022452"/>
    </source>
</evidence>
<dbReference type="GO" id="GO:0009279">
    <property type="term" value="C:cell outer membrane"/>
    <property type="evidence" value="ECO:0007669"/>
    <property type="project" value="UniProtKB-SubCell"/>
</dbReference>
<keyword evidence="8 12" id="KW-0675">Receptor</keyword>
<dbReference type="PANTHER" id="PTHR30069:SF29">
    <property type="entry name" value="HEMOGLOBIN AND HEMOGLOBIN-HAPTOGLOBIN-BINDING PROTEIN 1-RELATED"/>
    <property type="match status" value="1"/>
</dbReference>
<dbReference type="GO" id="GO:0044718">
    <property type="term" value="P:siderophore transmembrane transport"/>
    <property type="evidence" value="ECO:0007669"/>
    <property type="project" value="TreeGrafter"/>
</dbReference>
<dbReference type="EMBL" id="DRSQ01000125">
    <property type="protein sequence ID" value="HHE32170.1"/>
    <property type="molecule type" value="Genomic_DNA"/>
</dbReference>
<dbReference type="GO" id="GO:0015344">
    <property type="term" value="F:siderophore uptake transmembrane transporter activity"/>
    <property type="evidence" value="ECO:0007669"/>
    <property type="project" value="TreeGrafter"/>
</dbReference>
<feature type="non-terminal residue" evidence="12">
    <location>
        <position position="1"/>
    </location>
</feature>
<dbReference type="Gene3D" id="2.40.170.20">
    <property type="entry name" value="TonB-dependent receptor, beta-barrel domain"/>
    <property type="match status" value="1"/>
</dbReference>
<protein>
    <submittedName>
        <fullName evidence="12">TonB-dependent receptor</fullName>
    </submittedName>
</protein>
<keyword evidence="6" id="KW-0798">TonB box</keyword>
<dbReference type="InterPro" id="IPR036942">
    <property type="entry name" value="Beta-barrel_TonB_sf"/>
</dbReference>
<evidence type="ECO:0000256" key="1">
    <source>
        <dbReference type="ARBA" id="ARBA00004571"/>
    </source>
</evidence>
<accession>A0A7C5DGS5</accession>
<dbReference type="InterPro" id="IPR039426">
    <property type="entry name" value="TonB-dep_rcpt-like"/>
</dbReference>
<evidence type="ECO:0000256" key="9">
    <source>
        <dbReference type="ARBA" id="ARBA00023237"/>
    </source>
</evidence>
<dbReference type="Proteomes" id="UP000886058">
    <property type="component" value="Unassembled WGS sequence"/>
</dbReference>
<dbReference type="PROSITE" id="PS52016">
    <property type="entry name" value="TONB_DEPENDENT_REC_3"/>
    <property type="match status" value="1"/>
</dbReference>
<comment type="caution">
    <text evidence="12">The sequence shown here is derived from an EMBL/GenBank/DDBJ whole genome shotgun (WGS) entry which is preliminary data.</text>
</comment>
<evidence type="ECO:0000256" key="6">
    <source>
        <dbReference type="ARBA" id="ARBA00023077"/>
    </source>
</evidence>
<evidence type="ECO:0000256" key="10">
    <source>
        <dbReference type="PROSITE-ProRule" id="PRU01360"/>
    </source>
</evidence>
<keyword evidence="5" id="KW-0732">Signal</keyword>
<keyword evidence="7 10" id="KW-0472">Membrane</keyword>
<evidence type="ECO:0000256" key="8">
    <source>
        <dbReference type="ARBA" id="ARBA00023170"/>
    </source>
</evidence>
<evidence type="ECO:0000256" key="4">
    <source>
        <dbReference type="ARBA" id="ARBA00022692"/>
    </source>
</evidence>
<dbReference type="PANTHER" id="PTHR30069">
    <property type="entry name" value="TONB-DEPENDENT OUTER MEMBRANE RECEPTOR"/>
    <property type="match status" value="1"/>
</dbReference>
<reference evidence="12" key="1">
    <citation type="journal article" date="2020" name="mSystems">
        <title>Genome- and Community-Level Interaction Insights into Carbon Utilization and Element Cycling Functions of Hydrothermarchaeota in Hydrothermal Sediment.</title>
        <authorList>
            <person name="Zhou Z."/>
            <person name="Liu Y."/>
            <person name="Xu W."/>
            <person name="Pan J."/>
            <person name="Luo Z.H."/>
            <person name="Li M."/>
        </authorList>
    </citation>
    <scope>NUCLEOTIDE SEQUENCE [LARGE SCALE GENOMIC DNA]</scope>
    <source>
        <strain evidence="12">HyVt-633</strain>
    </source>
</reference>
<comment type="similarity">
    <text evidence="10">Belongs to the TonB-dependent receptor family.</text>
</comment>
<evidence type="ECO:0000256" key="5">
    <source>
        <dbReference type="ARBA" id="ARBA00022729"/>
    </source>
</evidence>
<dbReference type="Pfam" id="PF00593">
    <property type="entry name" value="TonB_dep_Rec_b-barrel"/>
    <property type="match status" value="1"/>
</dbReference>
<dbReference type="SUPFAM" id="SSF56935">
    <property type="entry name" value="Porins"/>
    <property type="match status" value="1"/>
</dbReference>
<keyword evidence="9 10" id="KW-0998">Cell outer membrane</keyword>
<comment type="subcellular location">
    <subcellularLocation>
        <location evidence="1 10">Cell outer membrane</location>
        <topology evidence="1 10">Multi-pass membrane protein</topology>
    </subcellularLocation>
</comment>
<evidence type="ECO:0000256" key="2">
    <source>
        <dbReference type="ARBA" id="ARBA00022448"/>
    </source>
</evidence>
<evidence type="ECO:0000259" key="11">
    <source>
        <dbReference type="Pfam" id="PF00593"/>
    </source>
</evidence>
<organism evidence="12">
    <name type="scientific">Chlorobaculum parvum</name>
    <dbReference type="NCBI Taxonomy" id="274539"/>
    <lineage>
        <taxon>Bacteria</taxon>
        <taxon>Pseudomonadati</taxon>
        <taxon>Chlorobiota</taxon>
        <taxon>Chlorobiia</taxon>
        <taxon>Chlorobiales</taxon>
        <taxon>Chlorobiaceae</taxon>
        <taxon>Chlorobaculum</taxon>
    </lineage>
</organism>
<dbReference type="AlphaFoldDB" id="A0A7C5DGS5"/>
<feature type="domain" description="TonB-dependent receptor-like beta-barrel" evidence="11">
    <location>
        <begin position="7"/>
        <end position="345"/>
    </location>
</feature>
<keyword evidence="3 10" id="KW-1134">Transmembrane beta strand</keyword>
<evidence type="ECO:0000256" key="7">
    <source>
        <dbReference type="ARBA" id="ARBA00023136"/>
    </source>
</evidence>
<keyword evidence="2 10" id="KW-0813">Transport</keyword>
<dbReference type="InterPro" id="IPR000531">
    <property type="entry name" value="Beta-barrel_TonB"/>
</dbReference>
<sequence length="376" mass="42300">DEFNADKSNRYGAGVKLDYRVSDQHRLLFGVDGNIVDVKSTQYTAEIPVDHPLSDSDLNSIQEKNFAVFLQDEFKMTDRLTALLSVRYDWSGIDADEVNYLDYSTLGTPTVTSDIENPSVDAISPRIALNYRATDDMSFRASWGRSFRAPTLSERFVRDAGLWYGNPNPALDKETMTAYEIGMYKVFSNQVSFDIAAYLNKYDNLIESVFETGASGPYFVFENFRKAKIWGIETSLNIKPTEKISLNLGYAYMNAKIVDYEVTGASIDNNPDPEWLPMRPEHTASASVTWNATRKLSINTTGRYVSKYKAINAYTRPDGEGYPGDFIVIDTGVKYKLTDNITGTLLCKNITNKLYSEAEWFAAPGRSFLAGIDLTY</sequence>
<gene>
    <name evidence="12" type="ORF">ENL07_05960</name>
</gene>
<evidence type="ECO:0000313" key="12">
    <source>
        <dbReference type="EMBL" id="HHE32170.1"/>
    </source>
</evidence>
<keyword evidence="4 10" id="KW-0812">Transmembrane</keyword>